<accession>A0A518AGX4</accession>
<dbReference type="EMBL" id="CP036278">
    <property type="protein sequence ID" value="QDU53983.1"/>
    <property type="molecule type" value="Genomic_DNA"/>
</dbReference>
<feature type="transmembrane region" description="Helical" evidence="2">
    <location>
        <begin position="22"/>
        <end position="45"/>
    </location>
</feature>
<sequence>MSQPDLTNGPVRTTSSGQKSKATVYTALLGIAAMCLAIGCIMLMIEIGRYASDAGVTSGWFGVIK</sequence>
<keyword evidence="2" id="KW-0812">Transmembrane</keyword>
<evidence type="ECO:0000256" key="1">
    <source>
        <dbReference type="SAM" id="MobiDB-lite"/>
    </source>
</evidence>
<keyword evidence="2" id="KW-0472">Membrane</keyword>
<proteinExistence type="predicted"/>
<organism evidence="3 4">
    <name type="scientific">Aeoliella mucimassa</name>
    <dbReference type="NCBI Taxonomy" id="2527972"/>
    <lineage>
        <taxon>Bacteria</taxon>
        <taxon>Pseudomonadati</taxon>
        <taxon>Planctomycetota</taxon>
        <taxon>Planctomycetia</taxon>
        <taxon>Pirellulales</taxon>
        <taxon>Lacipirellulaceae</taxon>
        <taxon>Aeoliella</taxon>
    </lineage>
</organism>
<dbReference type="KEGG" id="amuc:Pan181_01620"/>
<keyword evidence="2" id="KW-1133">Transmembrane helix</keyword>
<evidence type="ECO:0000313" key="3">
    <source>
        <dbReference type="EMBL" id="QDU53983.1"/>
    </source>
</evidence>
<dbReference type="AlphaFoldDB" id="A0A518AGX4"/>
<dbReference type="RefSeq" id="WP_145245019.1">
    <property type="nucleotide sequence ID" value="NZ_CP036278.1"/>
</dbReference>
<evidence type="ECO:0000256" key="2">
    <source>
        <dbReference type="SAM" id="Phobius"/>
    </source>
</evidence>
<evidence type="ECO:0000313" key="4">
    <source>
        <dbReference type="Proteomes" id="UP000315750"/>
    </source>
</evidence>
<gene>
    <name evidence="3" type="ORF">Pan181_01620</name>
</gene>
<reference evidence="3 4" key="1">
    <citation type="submission" date="2019-02" db="EMBL/GenBank/DDBJ databases">
        <title>Deep-cultivation of Planctomycetes and their phenomic and genomic characterization uncovers novel biology.</title>
        <authorList>
            <person name="Wiegand S."/>
            <person name="Jogler M."/>
            <person name="Boedeker C."/>
            <person name="Pinto D."/>
            <person name="Vollmers J."/>
            <person name="Rivas-Marin E."/>
            <person name="Kohn T."/>
            <person name="Peeters S.H."/>
            <person name="Heuer A."/>
            <person name="Rast P."/>
            <person name="Oberbeckmann S."/>
            <person name="Bunk B."/>
            <person name="Jeske O."/>
            <person name="Meyerdierks A."/>
            <person name="Storesund J.E."/>
            <person name="Kallscheuer N."/>
            <person name="Luecker S."/>
            <person name="Lage O.M."/>
            <person name="Pohl T."/>
            <person name="Merkel B.J."/>
            <person name="Hornburger P."/>
            <person name="Mueller R.-W."/>
            <person name="Bruemmer F."/>
            <person name="Labrenz M."/>
            <person name="Spormann A.M."/>
            <person name="Op den Camp H."/>
            <person name="Overmann J."/>
            <person name="Amann R."/>
            <person name="Jetten M.S.M."/>
            <person name="Mascher T."/>
            <person name="Medema M.H."/>
            <person name="Devos D.P."/>
            <person name="Kaster A.-K."/>
            <person name="Ovreas L."/>
            <person name="Rohde M."/>
            <person name="Galperin M.Y."/>
            <person name="Jogler C."/>
        </authorList>
    </citation>
    <scope>NUCLEOTIDE SEQUENCE [LARGE SCALE GENOMIC DNA]</scope>
    <source>
        <strain evidence="3 4">Pan181</strain>
    </source>
</reference>
<keyword evidence="4" id="KW-1185">Reference proteome</keyword>
<dbReference type="Proteomes" id="UP000315750">
    <property type="component" value="Chromosome"/>
</dbReference>
<name>A0A518AGX4_9BACT</name>
<feature type="region of interest" description="Disordered" evidence="1">
    <location>
        <begin position="1"/>
        <end position="20"/>
    </location>
</feature>
<protein>
    <submittedName>
        <fullName evidence="3">Uncharacterized protein</fullName>
    </submittedName>
</protein>